<evidence type="ECO:0000256" key="3">
    <source>
        <dbReference type="ARBA" id="ARBA00022833"/>
    </source>
</evidence>
<keyword evidence="3" id="KW-0862">Zinc</keyword>
<dbReference type="Pfam" id="PF00097">
    <property type="entry name" value="zf-C3HC4"/>
    <property type="match status" value="1"/>
</dbReference>
<dbReference type="SUPFAM" id="SSF57850">
    <property type="entry name" value="RING/U-box"/>
    <property type="match status" value="1"/>
</dbReference>
<keyword evidence="2 4" id="KW-0863">Zinc-finger</keyword>
<proteinExistence type="predicted"/>
<evidence type="ECO:0000313" key="6">
    <source>
        <dbReference type="EMBL" id="CAE0751011.1"/>
    </source>
</evidence>
<gene>
    <name evidence="6" type="ORF">PCAR00345_LOCUS3596</name>
</gene>
<dbReference type="InterPro" id="IPR013083">
    <property type="entry name" value="Znf_RING/FYVE/PHD"/>
</dbReference>
<evidence type="ECO:0000256" key="1">
    <source>
        <dbReference type="ARBA" id="ARBA00022723"/>
    </source>
</evidence>
<feature type="domain" description="RING-type" evidence="5">
    <location>
        <begin position="1"/>
        <end position="36"/>
    </location>
</feature>
<dbReference type="InterPro" id="IPR018957">
    <property type="entry name" value="Znf_C3HC4_RING-type"/>
</dbReference>
<evidence type="ECO:0000256" key="4">
    <source>
        <dbReference type="PROSITE-ProRule" id="PRU00175"/>
    </source>
</evidence>
<dbReference type="GO" id="GO:0008270">
    <property type="term" value="F:zinc ion binding"/>
    <property type="evidence" value="ECO:0007669"/>
    <property type="project" value="UniProtKB-KW"/>
</dbReference>
<dbReference type="EMBL" id="HBIZ01006285">
    <property type="protein sequence ID" value="CAE0751011.1"/>
    <property type="molecule type" value="Transcribed_RNA"/>
</dbReference>
<dbReference type="AlphaFoldDB" id="A0A7S4ET30"/>
<evidence type="ECO:0000259" key="5">
    <source>
        <dbReference type="PROSITE" id="PS50089"/>
    </source>
</evidence>
<dbReference type="InterPro" id="IPR001841">
    <property type="entry name" value="Znf_RING"/>
</dbReference>
<organism evidence="6">
    <name type="scientific">Chrysotila carterae</name>
    <name type="common">Marine alga</name>
    <name type="synonym">Syracosphaera carterae</name>
    <dbReference type="NCBI Taxonomy" id="13221"/>
    <lineage>
        <taxon>Eukaryota</taxon>
        <taxon>Haptista</taxon>
        <taxon>Haptophyta</taxon>
        <taxon>Prymnesiophyceae</taxon>
        <taxon>Isochrysidales</taxon>
        <taxon>Isochrysidaceae</taxon>
        <taxon>Chrysotila</taxon>
    </lineage>
</organism>
<accession>A0A7S4ET30</accession>
<sequence>MLVPCGHSVCGQCVASMERNAEISVLGTDKYCPLCRQVEGAEDLDAEGEDGTVPVDSYDNRMLEAMLARLRTKLQDIASLVVLVQGLERRFRSSDSPRAKAPGVAFYDGEAGAPALRG</sequence>
<evidence type="ECO:0000256" key="2">
    <source>
        <dbReference type="ARBA" id="ARBA00022771"/>
    </source>
</evidence>
<dbReference type="PROSITE" id="PS00518">
    <property type="entry name" value="ZF_RING_1"/>
    <property type="match status" value="1"/>
</dbReference>
<dbReference type="InterPro" id="IPR017907">
    <property type="entry name" value="Znf_RING_CS"/>
</dbReference>
<keyword evidence="1" id="KW-0479">Metal-binding</keyword>
<dbReference type="PROSITE" id="PS50089">
    <property type="entry name" value="ZF_RING_2"/>
    <property type="match status" value="1"/>
</dbReference>
<reference evidence="6" key="1">
    <citation type="submission" date="2021-01" db="EMBL/GenBank/DDBJ databases">
        <authorList>
            <person name="Corre E."/>
            <person name="Pelletier E."/>
            <person name="Niang G."/>
            <person name="Scheremetjew M."/>
            <person name="Finn R."/>
            <person name="Kale V."/>
            <person name="Holt S."/>
            <person name="Cochrane G."/>
            <person name="Meng A."/>
            <person name="Brown T."/>
            <person name="Cohen L."/>
        </authorList>
    </citation>
    <scope>NUCLEOTIDE SEQUENCE</scope>
    <source>
        <strain evidence="6">CCMP645</strain>
    </source>
</reference>
<protein>
    <recommendedName>
        <fullName evidence="5">RING-type domain-containing protein</fullName>
    </recommendedName>
</protein>
<dbReference type="Gene3D" id="3.30.40.10">
    <property type="entry name" value="Zinc/RING finger domain, C3HC4 (zinc finger)"/>
    <property type="match status" value="1"/>
</dbReference>
<name>A0A7S4ET30_CHRCT</name>